<proteinExistence type="predicted"/>
<keyword evidence="2" id="KW-0472">Membrane</keyword>
<organism evidence="3 4">
    <name type="scientific">Eumeta variegata</name>
    <name type="common">Bagworm moth</name>
    <name type="synonym">Eumeta japonica</name>
    <dbReference type="NCBI Taxonomy" id="151549"/>
    <lineage>
        <taxon>Eukaryota</taxon>
        <taxon>Metazoa</taxon>
        <taxon>Ecdysozoa</taxon>
        <taxon>Arthropoda</taxon>
        <taxon>Hexapoda</taxon>
        <taxon>Insecta</taxon>
        <taxon>Pterygota</taxon>
        <taxon>Neoptera</taxon>
        <taxon>Endopterygota</taxon>
        <taxon>Lepidoptera</taxon>
        <taxon>Glossata</taxon>
        <taxon>Ditrysia</taxon>
        <taxon>Tineoidea</taxon>
        <taxon>Psychidae</taxon>
        <taxon>Oiketicinae</taxon>
        <taxon>Eumeta</taxon>
    </lineage>
</organism>
<reference evidence="3 4" key="1">
    <citation type="journal article" date="2019" name="Commun. Biol.">
        <title>The bagworm genome reveals a unique fibroin gene that provides high tensile strength.</title>
        <authorList>
            <person name="Kono N."/>
            <person name="Nakamura H."/>
            <person name="Ohtoshi R."/>
            <person name="Tomita M."/>
            <person name="Numata K."/>
            <person name="Arakawa K."/>
        </authorList>
    </citation>
    <scope>NUCLEOTIDE SEQUENCE [LARGE SCALE GENOMIC DNA]</scope>
</reference>
<comment type="caution">
    <text evidence="3">The sequence shown here is derived from an EMBL/GenBank/DDBJ whole genome shotgun (WGS) entry which is preliminary data.</text>
</comment>
<dbReference type="Proteomes" id="UP000299102">
    <property type="component" value="Unassembled WGS sequence"/>
</dbReference>
<keyword evidence="2" id="KW-0812">Transmembrane</keyword>
<sequence length="190" mass="21615">MKRRRAAGFPPPPPTPTDADGNYVPGFNLPKCHSLPSGEAAQEPGLATGERVHRKKISVVKLPTKLYLQTYCVITPVVCLLPILDYGINKILPRISKMSLLKLERQYRMALKVARGLQRELPTETLWNMLDVDPWYIRAHDQHEDMFRKISGQHEVCCVSVRLRLTRVRHLPLGREPSSSSNRCRASRVV</sequence>
<evidence type="ECO:0000256" key="1">
    <source>
        <dbReference type="SAM" id="MobiDB-lite"/>
    </source>
</evidence>
<name>A0A4C1SDN2_EUMVA</name>
<feature type="transmembrane region" description="Helical" evidence="2">
    <location>
        <begin position="66"/>
        <end position="88"/>
    </location>
</feature>
<evidence type="ECO:0000313" key="4">
    <source>
        <dbReference type="Proteomes" id="UP000299102"/>
    </source>
</evidence>
<accession>A0A4C1SDN2</accession>
<dbReference type="EMBL" id="BGZK01000002">
    <property type="protein sequence ID" value="GBO99209.1"/>
    <property type="molecule type" value="Genomic_DNA"/>
</dbReference>
<keyword evidence="2" id="KW-1133">Transmembrane helix</keyword>
<gene>
    <name evidence="3" type="ORF">EVAR_502_1</name>
</gene>
<protein>
    <submittedName>
        <fullName evidence="3">Uncharacterized protein</fullName>
    </submittedName>
</protein>
<evidence type="ECO:0000256" key="2">
    <source>
        <dbReference type="SAM" id="Phobius"/>
    </source>
</evidence>
<dbReference type="AlphaFoldDB" id="A0A4C1SDN2"/>
<keyword evidence="4" id="KW-1185">Reference proteome</keyword>
<feature type="region of interest" description="Disordered" evidence="1">
    <location>
        <begin position="1"/>
        <end position="22"/>
    </location>
</feature>
<evidence type="ECO:0000313" key="3">
    <source>
        <dbReference type="EMBL" id="GBO99209.1"/>
    </source>
</evidence>